<dbReference type="Pfam" id="PF04542">
    <property type="entry name" value="Sigma70_r2"/>
    <property type="match status" value="1"/>
</dbReference>
<dbReference type="InterPro" id="IPR014284">
    <property type="entry name" value="RNA_pol_sigma-70_dom"/>
</dbReference>
<dbReference type="Gene3D" id="1.10.1740.10">
    <property type="match status" value="1"/>
</dbReference>
<dbReference type="SUPFAM" id="SSF88946">
    <property type="entry name" value="Sigma2 domain of RNA polymerase sigma factors"/>
    <property type="match status" value="1"/>
</dbReference>
<organism evidence="6">
    <name type="scientific">human gut metagenome</name>
    <dbReference type="NCBI Taxonomy" id="408170"/>
    <lineage>
        <taxon>unclassified sequences</taxon>
        <taxon>metagenomes</taxon>
        <taxon>organismal metagenomes</taxon>
    </lineage>
</organism>
<evidence type="ECO:0000256" key="2">
    <source>
        <dbReference type="ARBA" id="ARBA00023082"/>
    </source>
</evidence>
<dbReference type="PROSITE" id="PS00715">
    <property type="entry name" value="SIGMA70_1"/>
    <property type="match status" value="1"/>
</dbReference>
<dbReference type="GO" id="GO:0006352">
    <property type="term" value="P:DNA-templated transcription initiation"/>
    <property type="evidence" value="ECO:0007669"/>
    <property type="project" value="InterPro"/>
</dbReference>
<name>K1U4Z1_9ZZZZ</name>
<keyword evidence="3" id="KW-0238">DNA-binding</keyword>
<accession>K1U4Z1</accession>
<sequence length="146" mass="16200">MTDNDDLLRLVKLASSGDNEALSLLVSKMIPDVRREASKFSGAVGVDSDDLFQEGMIGLLSAARSYKNDCGASFRTYASVCIRNRIISAVKKASGGKSVRRDLLVPLETELLSVPELSYDDGLVVKEECDRSFWLYRNTAFRKRTQ</sequence>
<dbReference type="PANTHER" id="PTHR30385:SF1">
    <property type="entry name" value="RNA POLYMERASE SIGMA-H FACTOR"/>
    <property type="match status" value="1"/>
</dbReference>
<dbReference type="InterPro" id="IPR007627">
    <property type="entry name" value="RNA_pol_sigma70_r2"/>
</dbReference>
<evidence type="ECO:0000256" key="1">
    <source>
        <dbReference type="ARBA" id="ARBA00023015"/>
    </source>
</evidence>
<evidence type="ECO:0000313" key="6">
    <source>
        <dbReference type="EMBL" id="EKC80332.1"/>
    </source>
</evidence>
<dbReference type="GO" id="GO:0003677">
    <property type="term" value="F:DNA binding"/>
    <property type="evidence" value="ECO:0007669"/>
    <property type="project" value="UniProtKB-KW"/>
</dbReference>
<dbReference type="AlphaFoldDB" id="K1U4Z1"/>
<dbReference type="InterPro" id="IPR013325">
    <property type="entry name" value="RNA_pol_sigma_r2"/>
</dbReference>
<dbReference type="InterPro" id="IPR000943">
    <property type="entry name" value="RNA_pol_sigma70"/>
</dbReference>
<gene>
    <name evidence="6" type="ORF">LEA_01494</name>
</gene>
<proteinExistence type="predicted"/>
<reference evidence="6" key="1">
    <citation type="journal article" date="2013" name="Environ. Microbiol.">
        <title>Microbiota from the distal guts of lean and obese adolescents exhibit partial functional redundancy besides clear differences in community structure.</title>
        <authorList>
            <person name="Ferrer M."/>
            <person name="Ruiz A."/>
            <person name="Lanza F."/>
            <person name="Haange S.B."/>
            <person name="Oberbach A."/>
            <person name="Till H."/>
            <person name="Bargiela R."/>
            <person name="Campoy C."/>
            <person name="Segura M.T."/>
            <person name="Richter M."/>
            <person name="von Bergen M."/>
            <person name="Seifert J."/>
            <person name="Suarez A."/>
        </authorList>
    </citation>
    <scope>NUCLEOTIDE SEQUENCE</scope>
</reference>
<comment type="caution">
    <text evidence="6">The sequence shown here is derived from an EMBL/GenBank/DDBJ whole genome shotgun (WGS) entry which is preliminary data.</text>
</comment>
<dbReference type="EMBL" id="AJWY01001037">
    <property type="protein sequence ID" value="EKC80332.1"/>
    <property type="molecule type" value="Genomic_DNA"/>
</dbReference>
<protein>
    <submittedName>
        <fullName evidence="6">RNA polymerase, sigma-24 subunit, ECF subfamily</fullName>
    </submittedName>
</protein>
<keyword evidence="2" id="KW-0731">Sigma factor</keyword>
<dbReference type="PANTHER" id="PTHR30385">
    <property type="entry name" value="SIGMA FACTOR F FLAGELLAR"/>
    <property type="match status" value="1"/>
</dbReference>
<evidence type="ECO:0000256" key="3">
    <source>
        <dbReference type="ARBA" id="ARBA00023125"/>
    </source>
</evidence>
<feature type="non-terminal residue" evidence="6">
    <location>
        <position position="146"/>
    </location>
</feature>
<dbReference type="NCBIfam" id="TIGR02937">
    <property type="entry name" value="sigma70-ECF"/>
    <property type="match status" value="1"/>
</dbReference>
<keyword evidence="1" id="KW-0805">Transcription regulation</keyword>
<evidence type="ECO:0000256" key="4">
    <source>
        <dbReference type="ARBA" id="ARBA00023163"/>
    </source>
</evidence>
<feature type="domain" description="RNA polymerase sigma-70" evidence="5">
    <location>
        <begin position="50"/>
        <end position="63"/>
    </location>
</feature>
<keyword evidence="4" id="KW-0804">Transcription</keyword>
<evidence type="ECO:0000259" key="5">
    <source>
        <dbReference type="PROSITE" id="PS00715"/>
    </source>
</evidence>
<dbReference type="GO" id="GO:0016987">
    <property type="term" value="F:sigma factor activity"/>
    <property type="evidence" value="ECO:0007669"/>
    <property type="project" value="UniProtKB-KW"/>
</dbReference>